<feature type="transmembrane region" description="Helical" evidence="9">
    <location>
        <begin position="524"/>
        <end position="542"/>
    </location>
</feature>
<evidence type="ECO:0000256" key="3">
    <source>
        <dbReference type="ARBA" id="ARBA00022475"/>
    </source>
</evidence>
<feature type="transmembrane region" description="Helical" evidence="9">
    <location>
        <begin position="548"/>
        <end position="568"/>
    </location>
</feature>
<feature type="domain" description="Protein translocase subunit SecDF P1" evidence="12">
    <location>
        <begin position="66"/>
        <end position="118"/>
    </location>
</feature>
<keyword evidence="7 9" id="KW-0811">Translocation</keyword>
<gene>
    <name evidence="9 14" type="primary">secD</name>
    <name evidence="14" type="ORF">M6B22_20475</name>
</gene>
<dbReference type="HAMAP" id="MF_01463_B">
    <property type="entry name" value="SecD_B"/>
    <property type="match status" value="1"/>
</dbReference>
<accession>A0ABY7JYZ0</accession>
<organism evidence="14 15">
    <name type="scientific">Jatrophihabitans cynanchi</name>
    <dbReference type="NCBI Taxonomy" id="2944128"/>
    <lineage>
        <taxon>Bacteria</taxon>
        <taxon>Bacillati</taxon>
        <taxon>Actinomycetota</taxon>
        <taxon>Actinomycetes</taxon>
        <taxon>Jatrophihabitantales</taxon>
        <taxon>Jatrophihabitantaceae</taxon>
        <taxon>Jatrophihabitans</taxon>
    </lineage>
</organism>
<keyword evidence="3 9" id="KW-1003">Cell membrane</keyword>
<evidence type="ECO:0000256" key="2">
    <source>
        <dbReference type="ARBA" id="ARBA00022448"/>
    </source>
</evidence>
<feature type="region of interest" description="Disordered" evidence="10">
    <location>
        <begin position="594"/>
        <end position="620"/>
    </location>
</feature>
<keyword evidence="5 9" id="KW-0653">Protein transport</keyword>
<dbReference type="InterPro" id="IPR048631">
    <property type="entry name" value="SecD_1st"/>
</dbReference>
<comment type="function">
    <text evidence="9">Part of the Sec protein translocase complex. Interacts with the SecYEG preprotein conducting channel. SecDF uses the proton motive force (PMF) to complete protein translocation after the ATP-dependent function of SecA.</text>
</comment>
<evidence type="ECO:0000256" key="9">
    <source>
        <dbReference type="HAMAP-Rule" id="MF_01463"/>
    </source>
</evidence>
<dbReference type="RefSeq" id="WP_269443414.1">
    <property type="nucleotide sequence ID" value="NZ_CP097463.1"/>
</dbReference>
<feature type="transmembrane region" description="Helical" evidence="9">
    <location>
        <begin position="420"/>
        <end position="438"/>
    </location>
</feature>
<feature type="transmembrane region" description="Helical" evidence="9">
    <location>
        <begin position="445"/>
        <end position="465"/>
    </location>
</feature>
<feature type="domain" description="SecDF P1 head subdomain" evidence="13">
    <location>
        <begin position="271"/>
        <end position="398"/>
    </location>
</feature>
<dbReference type="Pfam" id="PF02355">
    <property type="entry name" value="SecD_SecF_C"/>
    <property type="match status" value="1"/>
</dbReference>
<comment type="subunit">
    <text evidence="9">Forms a complex with SecF. Part of the essential Sec protein translocation apparatus which comprises SecA, SecYEG and auxiliary proteins SecDF. Other proteins may also be involved.</text>
</comment>
<evidence type="ECO:0000256" key="5">
    <source>
        <dbReference type="ARBA" id="ARBA00022927"/>
    </source>
</evidence>
<dbReference type="Gene3D" id="1.20.1640.10">
    <property type="entry name" value="Multidrug efflux transporter AcrB transmembrane domain"/>
    <property type="match status" value="1"/>
</dbReference>
<keyword evidence="6 9" id="KW-1133">Transmembrane helix</keyword>
<dbReference type="Gene3D" id="3.30.70.3220">
    <property type="match status" value="1"/>
</dbReference>
<dbReference type="EMBL" id="CP097463">
    <property type="protein sequence ID" value="WAX56878.1"/>
    <property type="molecule type" value="Genomic_DNA"/>
</dbReference>
<evidence type="ECO:0000259" key="13">
    <source>
        <dbReference type="Pfam" id="PF22599"/>
    </source>
</evidence>
<dbReference type="InterPro" id="IPR054384">
    <property type="entry name" value="SecDF_P1_head"/>
</dbReference>
<feature type="compositionally biased region" description="Basic and acidic residues" evidence="10">
    <location>
        <begin position="602"/>
        <end position="618"/>
    </location>
</feature>
<sequence>MAPPAGTLRVGRYFLALLAIVAVLYMIVFWPGARHTPKLGLDLEGGTQVIFTAKAPGGKTPSSSSMQQAKQIMEDRVNGSGVTEATVVIQGSDQIVISIPGSNETDVSKLGAAAVLNLRGLVAPAVPVTCTPIPTTGSSGSTSPSSSPSPAGSSSPAGAQPNPTDSGADAGHRALNPRANRNAPTTTPATTPSGTPSGTAPAAAAPTCSATPFAALEKSGVTIPTSEAAYDKLPSAQQSAISAALADFDCASAQNEPDLKDRYFVACDPSGAAFLLGTVIVPGHEIASASAVAPNVSNGQTDWTVALDMKTSGQAAWGKYTSAHNIGGADSAGASPTSCGTSTGTPCADFVGFTLDGVVISSPVNINAINGGQTQIQGSFTPSSARDLANKLKYGALPLSFKADQQQTVSATLGTSQLKAGLLAGGIGLILVVIYSLLYYRALGLVTIASLIVSGILTYGCLVLLGTQIGFTLSLAGIAGFIVAVGITADSFVVFFERIKDEVHEGRTMRVAIPRAWTRARRTILSADTVSFLAAAILYYFAAGDVKGFAFTLGLSTVLDLAVVFLFTHPLVSWLSRKKAFGSARFTGLNAVREGGVATSEEPSRKPARRAPETDSRGKVAISKSSVAVLDAEADEAPAESGTATADAPAVDETQAPPAPTASEESVSAAPEGGTAAERAAARRARLREKGGK</sequence>
<dbReference type="InterPro" id="IPR022813">
    <property type="entry name" value="SecD/SecF_arch_bac"/>
</dbReference>
<evidence type="ECO:0000259" key="11">
    <source>
        <dbReference type="Pfam" id="PF02355"/>
    </source>
</evidence>
<evidence type="ECO:0000256" key="4">
    <source>
        <dbReference type="ARBA" id="ARBA00022692"/>
    </source>
</evidence>
<keyword evidence="4 9" id="KW-0812">Transmembrane</keyword>
<feature type="transmembrane region" description="Helical" evidence="9">
    <location>
        <begin position="12"/>
        <end position="33"/>
    </location>
</feature>
<proteinExistence type="inferred from homology"/>
<evidence type="ECO:0000256" key="8">
    <source>
        <dbReference type="ARBA" id="ARBA00023136"/>
    </source>
</evidence>
<dbReference type="InterPro" id="IPR005791">
    <property type="entry name" value="SecD"/>
</dbReference>
<evidence type="ECO:0000313" key="14">
    <source>
        <dbReference type="EMBL" id="WAX56878.1"/>
    </source>
</evidence>
<comment type="similarity">
    <text evidence="9">Belongs to the SecD/SecF family. SecD subfamily.</text>
</comment>
<evidence type="ECO:0000256" key="7">
    <source>
        <dbReference type="ARBA" id="ARBA00023010"/>
    </source>
</evidence>
<dbReference type="Pfam" id="PF21760">
    <property type="entry name" value="SecD_1st"/>
    <property type="match status" value="1"/>
</dbReference>
<evidence type="ECO:0000313" key="15">
    <source>
        <dbReference type="Proteomes" id="UP001164693"/>
    </source>
</evidence>
<feature type="region of interest" description="Disordered" evidence="10">
    <location>
        <begin position="133"/>
        <end position="205"/>
    </location>
</feature>
<evidence type="ECO:0000256" key="1">
    <source>
        <dbReference type="ARBA" id="ARBA00004651"/>
    </source>
</evidence>
<keyword evidence="15" id="KW-1185">Reference proteome</keyword>
<dbReference type="SUPFAM" id="SSF82866">
    <property type="entry name" value="Multidrug efflux transporter AcrB transmembrane domain"/>
    <property type="match status" value="1"/>
</dbReference>
<feature type="transmembrane region" description="Helical" evidence="9">
    <location>
        <begin position="471"/>
        <end position="496"/>
    </location>
</feature>
<keyword evidence="8 9" id="KW-0472">Membrane</keyword>
<dbReference type="PANTHER" id="PTHR30081:SF1">
    <property type="entry name" value="PROTEIN TRANSLOCASE SUBUNIT SECD"/>
    <property type="match status" value="1"/>
</dbReference>
<feature type="region of interest" description="Disordered" evidence="10">
    <location>
        <begin position="632"/>
        <end position="693"/>
    </location>
</feature>
<dbReference type="NCBIfam" id="TIGR01129">
    <property type="entry name" value="secD"/>
    <property type="match status" value="1"/>
</dbReference>
<protein>
    <recommendedName>
        <fullName evidence="9">Protein translocase subunit SecD</fullName>
    </recommendedName>
</protein>
<feature type="compositionally biased region" description="Low complexity" evidence="10">
    <location>
        <begin position="183"/>
        <end position="205"/>
    </location>
</feature>
<dbReference type="InterPro" id="IPR048634">
    <property type="entry name" value="SecD_SecF_C"/>
</dbReference>
<evidence type="ECO:0000256" key="6">
    <source>
        <dbReference type="ARBA" id="ARBA00022989"/>
    </source>
</evidence>
<dbReference type="Gene3D" id="3.30.1360.200">
    <property type="match status" value="1"/>
</dbReference>
<feature type="compositionally biased region" description="Low complexity" evidence="10">
    <location>
        <begin position="134"/>
        <end position="159"/>
    </location>
</feature>
<dbReference type="NCBIfam" id="TIGR00916">
    <property type="entry name" value="2A0604s01"/>
    <property type="match status" value="1"/>
</dbReference>
<dbReference type="PANTHER" id="PTHR30081">
    <property type="entry name" value="PROTEIN-EXPORT MEMBRANE PROTEIN SEC"/>
    <property type="match status" value="1"/>
</dbReference>
<keyword evidence="2 9" id="KW-0813">Transport</keyword>
<dbReference type="Pfam" id="PF22599">
    <property type="entry name" value="SecDF_P1_head"/>
    <property type="match status" value="1"/>
</dbReference>
<evidence type="ECO:0000256" key="10">
    <source>
        <dbReference type="SAM" id="MobiDB-lite"/>
    </source>
</evidence>
<dbReference type="Proteomes" id="UP001164693">
    <property type="component" value="Chromosome"/>
</dbReference>
<evidence type="ECO:0000259" key="12">
    <source>
        <dbReference type="Pfam" id="PF21760"/>
    </source>
</evidence>
<dbReference type="InterPro" id="IPR055344">
    <property type="entry name" value="SecD_SecF_C_bact"/>
</dbReference>
<reference evidence="14" key="1">
    <citation type="submission" date="2022-05" db="EMBL/GenBank/DDBJ databases">
        <title>Jatrophihabitans sp. SB3-54 whole genome sequence.</title>
        <authorList>
            <person name="Suh M.K."/>
            <person name="Eom M.K."/>
            <person name="Kim J.S."/>
            <person name="Kim H.S."/>
            <person name="Do H.E."/>
            <person name="Shin Y.K."/>
            <person name="Lee J.-S."/>
        </authorList>
    </citation>
    <scope>NUCLEOTIDE SEQUENCE</scope>
    <source>
        <strain evidence="14">SB3-54</strain>
    </source>
</reference>
<comment type="subcellular location">
    <subcellularLocation>
        <location evidence="1 9">Cell membrane</location>
        <topology evidence="1 9">Multi-pass membrane protein</topology>
    </subcellularLocation>
</comment>
<feature type="domain" description="Protein export membrane protein SecD/SecF C-terminal" evidence="11">
    <location>
        <begin position="401"/>
        <end position="577"/>
    </location>
</feature>
<feature type="compositionally biased region" description="Low complexity" evidence="10">
    <location>
        <begin position="669"/>
        <end position="679"/>
    </location>
</feature>
<name>A0ABY7JYZ0_9ACTN</name>